<evidence type="ECO:0000256" key="1">
    <source>
        <dbReference type="SAM" id="Phobius"/>
    </source>
</evidence>
<evidence type="ECO:0000313" key="2">
    <source>
        <dbReference type="EMBL" id="KAH0517379.1"/>
    </source>
</evidence>
<accession>A0A8J6GUM4</accession>
<keyword evidence="1" id="KW-1133">Transmembrane helix</keyword>
<dbReference type="EMBL" id="JAATJU010015800">
    <property type="protein sequence ID" value="KAH0517379.1"/>
    <property type="molecule type" value="Genomic_DNA"/>
</dbReference>
<organism evidence="2 3">
    <name type="scientific">Microtus ochrogaster</name>
    <name type="common">Prairie vole</name>
    <dbReference type="NCBI Taxonomy" id="79684"/>
    <lineage>
        <taxon>Eukaryota</taxon>
        <taxon>Metazoa</taxon>
        <taxon>Chordata</taxon>
        <taxon>Craniata</taxon>
        <taxon>Vertebrata</taxon>
        <taxon>Euteleostomi</taxon>
        <taxon>Mammalia</taxon>
        <taxon>Eutheria</taxon>
        <taxon>Euarchontoglires</taxon>
        <taxon>Glires</taxon>
        <taxon>Rodentia</taxon>
        <taxon>Myomorpha</taxon>
        <taxon>Muroidea</taxon>
        <taxon>Cricetidae</taxon>
        <taxon>Arvicolinae</taxon>
        <taxon>Microtus</taxon>
    </lineage>
</organism>
<comment type="caution">
    <text evidence="2">The sequence shown here is derived from an EMBL/GenBank/DDBJ whole genome shotgun (WGS) entry which is preliminary data.</text>
</comment>
<name>A0A8J6GUM4_MICOH</name>
<gene>
    <name evidence="2" type="ORF">LTLLF_121270</name>
</gene>
<keyword evidence="1" id="KW-0812">Transmembrane</keyword>
<keyword evidence="1" id="KW-0472">Membrane</keyword>
<sequence length="93" mass="10643">MFGTEMFYQLDHLVWAPFTFLWTYVTLPTLLVLLAIYFLNLYHRKSLYYISWNDSMSQKATLPEDSSELGHLPQRPGSTAHTCVSTAALVEPG</sequence>
<evidence type="ECO:0000313" key="3">
    <source>
        <dbReference type="Proteomes" id="UP000710432"/>
    </source>
</evidence>
<proteinExistence type="predicted"/>
<protein>
    <submittedName>
        <fullName evidence="2">Putative orphan sodium- and chloride-dependent neurotransmitter transporter NTT5-like</fullName>
    </submittedName>
</protein>
<feature type="transmembrane region" description="Helical" evidence="1">
    <location>
        <begin position="20"/>
        <end position="42"/>
    </location>
</feature>
<reference evidence="2" key="1">
    <citation type="submission" date="2020-03" db="EMBL/GenBank/DDBJ databases">
        <title>Studies in the Genomics of Life Span.</title>
        <authorList>
            <person name="Glass D."/>
        </authorList>
    </citation>
    <scope>NUCLEOTIDE SEQUENCE</scope>
    <source>
        <strain evidence="2">LTLLF</strain>
        <tissue evidence="2">Muscle</tissue>
    </source>
</reference>
<dbReference type="Proteomes" id="UP000710432">
    <property type="component" value="Unassembled WGS sequence"/>
</dbReference>
<dbReference type="AlphaFoldDB" id="A0A8J6GUM4"/>